<evidence type="ECO:0000313" key="4">
    <source>
        <dbReference type="EMBL" id="CAE7339888.1"/>
    </source>
</evidence>
<protein>
    <submittedName>
        <fullName evidence="4">NlaIVM protein</fullName>
    </submittedName>
</protein>
<dbReference type="GO" id="GO:0008168">
    <property type="term" value="F:methyltransferase activity"/>
    <property type="evidence" value="ECO:0007669"/>
    <property type="project" value="UniProtKB-KW"/>
</dbReference>
<proteinExistence type="predicted"/>
<gene>
    <name evidence="4" type="primary">nlaIVM</name>
    <name evidence="4" type="ORF">SNAT2548_LOCUS17783</name>
</gene>
<feature type="region of interest" description="Disordered" evidence="3">
    <location>
        <begin position="107"/>
        <end position="136"/>
    </location>
</feature>
<accession>A0A812NWK6</accession>
<evidence type="ECO:0000313" key="5">
    <source>
        <dbReference type="Proteomes" id="UP000604046"/>
    </source>
</evidence>
<dbReference type="Gene3D" id="3.40.50.150">
    <property type="entry name" value="Vaccinia Virus protein VP39"/>
    <property type="match status" value="1"/>
</dbReference>
<evidence type="ECO:0000256" key="3">
    <source>
        <dbReference type="SAM" id="MobiDB-lite"/>
    </source>
</evidence>
<name>A0A812NWK6_9DINO</name>
<organism evidence="4 5">
    <name type="scientific">Symbiodinium natans</name>
    <dbReference type="NCBI Taxonomy" id="878477"/>
    <lineage>
        <taxon>Eukaryota</taxon>
        <taxon>Sar</taxon>
        <taxon>Alveolata</taxon>
        <taxon>Dinophyceae</taxon>
        <taxon>Suessiales</taxon>
        <taxon>Symbiodiniaceae</taxon>
        <taxon>Symbiodinium</taxon>
    </lineage>
</organism>
<dbReference type="EMBL" id="CAJNDS010002124">
    <property type="protein sequence ID" value="CAE7339888.1"/>
    <property type="molecule type" value="Genomic_DNA"/>
</dbReference>
<dbReference type="SUPFAM" id="SSF53335">
    <property type="entry name" value="S-adenosyl-L-methionine-dependent methyltransferases"/>
    <property type="match status" value="1"/>
</dbReference>
<sequence length="160" mass="18174">MEDASSVTTFEACRSAIQLFLPAWFLLENVDIDSGTEKDNESKSNSNLTLILQALTALGYTVRTFLLNSQDYGVPQRRVRLYFVGYRTADYMLPDDSESVKAELERRADMRAKKDEQKTREASKEKDGGDDDGIDDVKDKSKWQALHMSIAESRFLAQSF</sequence>
<keyword evidence="5" id="KW-1185">Reference proteome</keyword>
<dbReference type="Pfam" id="PF00145">
    <property type="entry name" value="DNA_methylase"/>
    <property type="match status" value="1"/>
</dbReference>
<comment type="caution">
    <text evidence="4">The sequence shown here is derived from an EMBL/GenBank/DDBJ whole genome shotgun (WGS) entry which is preliminary data.</text>
</comment>
<reference evidence="4" key="1">
    <citation type="submission" date="2021-02" db="EMBL/GenBank/DDBJ databases">
        <authorList>
            <person name="Dougan E. K."/>
            <person name="Rhodes N."/>
            <person name="Thang M."/>
            <person name="Chan C."/>
        </authorList>
    </citation>
    <scope>NUCLEOTIDE SEQUENCE</scope>
</reference>
<dbReference type="Proteomes" id="UP000604046">
    <property type="component" value="Unassembled WGS sequence"/>
</dbReference>
<dbReference type="InterPro" id="IPR001525">
    <property type="entry name" value="C5_MeTfrase"/>
</dbReference>
<dbReference type="InterPro" id="IPR029063">
    <property type="entry name" value="SAM-dependent_MTases_sf"/>
</dbReference>
<keyword evidence="1" id="KW-0489">Methyltransferase</keyword>
<dbReference type="GO" id="GO:0032259">
    <property type="term" value="P:methylation"/>
    <property type="evidence" value="ECO:0007669"/>
    <property type="project" value="UniProtKB-KW"/>
</dbReference>
<evidence type="ECO:0000256" key="2">
    <source>
        <dbReference type="ARBA" id="ARBA00022679"/>
    </source>
</evidence>
<keyword evidence="2" id="KW-0808">Transferase</keyword>
<evidence type="ECO:0000256" key="1">
    <source>
        <dbReference type="ARBA" id="ARBA00022603"/>
    </source>
</evidence>
<dbReference type="OrthoDB" id="423816at2759"/>
<dbReference type="AlphaFoldDB" id="A0A812NWK6"/>
<feature type="compositionally biased region" description="Basic and acidic residues" evidence="3">
    <location>
        <begin position="107"/>
        <end position="127"/>
    </location>
</feature>